<evidence type="ECO:0000256" key="1">
    <source>
        <dbReference type="SAM" id="MobiDB-lite"/>
    </source>
</evidence>
<evidence type="ECO:0000313" key="3">
    <source>
        <dbReference type="EMBL" id="PFH37543.1"/>
    </source>
</evidence>
<accession>A0A2A9MNM7</accession>
<gene>
    <name evidence="3" type="ORF">BESB_040010</name>
</gene>
<name>A0A2A9MNM7_BESBE</name>
<protein>
    <submittedName>
        <fullName evidence="3">Uncharacterized protein</fullName>
    </submittedName>
</protein>
<sequence length="470" mass="46885">MKAFRSFLGSSSLCLALFLSGLAVRQAPGGLRGGKLAGVAALGSAETNVEKTASAEHEATETILNILSSTERRLNPEGDKTAASPSNLVLAAAARRLRGTTTPETSETFSGVSSPSSLDSHFASFHATSSPVRFTKESKKRLHADGKATAPSAPPAAHASASASRADPTLIPVGLSTLLSPLFPDPNALVASLSRSASPLTTAVDTLGNPLALINGFSSVAGSGATSLNDLSALLRSRGVPAPDLAALAQGALTSVGLTPALIGSATRASEETAGVAAPEGLLNPNGNSLLESVLGGGNGALGNLGGDLLGGLNDGNGNGGLLGGLAGNLLGNGGGLGGGLFGGNDSREDRFDALGSSPSRPTGNGLFGTKKKCCSECKRGDLDCLADCEKGNCTQSSTCEAAEEGAYAAYCQERCGSSLGGFAAPRPLAPGNCRSSCAAGVALRCQKRMCKDYGCTDTTCARKAPLMCG</sequence>
<proteinExistence type="predicted"/>
<feature type="compositionally biased region" description="Low complexity" evidence="1">
    <location>
        <begin position="148"/>
        <end position="165"/>
    </location>
</feature>
<evidence type="ECO:0000313" key="4">
    <source>
        <dbReference type="Proteomes" id="UP000224006"/>
    </source>
</evidence>
<dbReference type="EMBL" id="NWUJ01000002">
    <property type="protein sequence ID" value="PFH37543.1"/>
    <property type="molecule type" value="Genomic_DNA"/>
</dbReference>
<keyword evidence="2" id="KW-0732">Signal</keyword>
<dbReference type="VEuPathDB" id="ToxoDB:BESB_040010"/>
<evidence type="ECO:0000256" key="2">
    <source>
        <dbReference type="SAM" id="SignalP"/>
    </source>
</evidence>
<dbReference type="OrthoDB" id="333858at2759"/>
<dbReference type="RefSeq" id="XP_029221552.1">
    <property type="nucleotide sequence ID" value="XM_029362587.1"/>
</dbReference>
<keyword evidence="4" id="KW-1185">Reference proteome</keyword>
<reference evidence="3 4" key="1">
    <citation type="submission" date="2017-09" db="EMBL/GenBank/DDBJ databases">
        <title>Genome sequencing of Besnoitia besnoiti strain Bb-Ger1.</title>
        <authorList>
            <person name="Schares G."/>
            <person name="Venepally P."/>
            <person name="Lorenzi H.A."/>
        </authorList>
    </citation>
    <scope>NUCLEOTIDE SEQUENCE [LARGE SCALE GENOMIC DNA]</scope>
    <source>
        <strain evidence="3 4">Bb-Ger1</strain>
    </source>
</reference>
<feature type="region of interest" description="Disordered" evidence="1">
    <location>
        <begin position="133"/>
        <end position="165"/>
    </location>
</feature>
<feature type="chain" id="PRO_5012134382" evidence="2">
    <location>
        <begin position="24"/>
        <end position="470"/>
    </location>
</feature>
<dbReference type="Proteomes" id="UP000224006">
    <property type="component" value="Chromosome II"/>
</dbReference>
<dbReference type="AlphaFoldDB" id="A0A2A9MNM7"/>
<feature type="signal peptide" evidence="2">
    <location>
        <begin position="1"/>
        <end position="23"/>
    </location>
</feature>
<dbReference type="GeneID" id="40308982"/>
<comment type="caution">
    <text evidence="3">The sequence shown here is derived from an EMBL/GenBank/DDBJ whole genome shotgun (WGS) entry which is preliminary data.</text>
</comment>
<organism evidence="3 4">
    <name type="scientific">Besnoitia besnoiti</name>
    <name type="common">Apicomplexan protozoan</name>
    <dbReference type="NCBI Taxonomy" id="94643"/>
    <lineage>
        <taxon>Eukaryota</taxon>
        <taxon>Sar</taxon>
        <taxon>Alveolata</taxon>
        <taxon>Apicomplexa</taxon>
        <taxon>Conoidasida</taxon>
        <taxon>Coccidia</taxon>
        <taxon>Eucoccidiorida</taxon>
        <taxon>Eimeriorina</taxon>
        <taxon>Sarcocystidae</taxon>
        <taxon>Besnoitia</taxon>
    </lineage>
</organism>
<dbReference type="KEGG" id="bbes:BESB_040010"/>